<dbReference type="InterPro" id="IPR000262">
    <property type="entry name" value="FMN-dep_DH"/>
</dbReference>
<evidence type="ECO:0000313" key="4">
    <source>
        <dbReference type="Proteomes" id="UP001235269"/>
    </source>
</evidence>
<reference evidence="3 4" key="1">
    <citation type="submission" date="2023-07" db="EMBL/GenBank/DDBJ databases">
        <title>Genomic Encyclopedia of Type Strains, Phase IV (KMG-IV): sequencing the most valuable type-strain genomes for metagenomic binning, comparative biology and taxonomic classification.</title>
        <authorList>
            <person name="Goeker M."/>
        </authorList>
    </citation>
    <scope>NUCLEOTIDE SEQUENCE [LARGE SCALE GENOMIC DNA]</scope>
    <source>
        <strain evidence="3 4">DSM 100301</strain>
    </source>
</reference>
<comment type="caution">
    <text evidence="3">The sequence shown here is derived from an EMBL/GenBank/DDBJ whole genome shotgun (WGS) entry which is preliminary data.</text>
</comment>
<organism evidence="3 4">
    <name type="scientific">Rhizobium paknamense</name>
    <dbReference type="NCBI Taxonomy" id="1206817"/>
    <lineage>
        <taxon>Bacteria</taxon>
        <taxon>Pseudomonadati</taxon>
        <taxon>Pseudomonadota</taxon>
        <taxon>Alphaproteobacteria</taxon>
        <taxon>Hyphomicrobiales</taxon>
        <taxon>Rhizobiaceae</taxon>
        <taxon>Rhizobium/Agrobacterium group</taxon>
        <taxon>Rhizobium</taxon>
    </lineage>
</organism>
<dbReference type="Gene3D" id="3.20.20.70">
    <property type="entry name" value="Aldolase class I"/>
    <property type="match status" value="1"/>
</dbReference>
<evidence type="ECO:0000259" key="2">
    <source>
        <dbReference type="Pfam" id="PF01070"/>
    </source>
</evidence>
<name>A0ABU0IJ77_9HYPH</name>
<feature type="domain" description="FMN-dependent dehydrogenase" evidence="2">
    <location>
        <begin position="2"/>
        <end position="50"/>
    </location>
</feature>
<evidence type="ECO:0000313" key="3">
    <source>
        <dbReference type="EMBL" id="MDQ0458310.1"/>
    </source>
</evidence>
<sequence length="55" mass="5892">MFIGRPFIYAAAIGGIPGVRKAIDLLNAEILRNMGLLGINKIEEVTSDLLIDAPP</sequence>
<dbReference type="SUPFAM" id="SSF51395">
    <property type="entry name" value="FMN-linked oxidoreductases"/>
    <property type="match status" value="1"/>
</dbReference>
<keyword evidence="4" id="KW-1185">Reference proteome</keyword>
<dbReference type="Proteomes" id="UP001235269">
    <property type="component" value="Unassembled WGS sequence"/>
</dbReference>
<dbReference type="InterPro" id="IPR013785">
    <property type="entry name" value="Aldolase_TIM"/>
</dbReference>
<comment type="cofactor">
    <cofactor evidence="1">
        <name>FMN</name>
        <dbReference type="ChEBI" id="CHEBI:58210"/>
    </cofactor>
</comment>
<protein>
    <submittedName>
        <fullName evidence="3">Isopentenyl diphosphate isomerase/L-lactate dehydrogenase-like FMN-dependent dehydrogenase</fullName>
    </submittedName>
</protein>
<accession>A0ABU0IJ77</accession>
<dbReference type="EMBL" id="JAUSWH010000029">
    <property type="protein sequence ID" value="MDQ0458310.1"/>
    <property type="molecule type" value="Genomic_DNA"/>
</dbReference>
<evidence type="ECO:0000256" key="1">
    <source>
        <dbReference type="ARBA" id="ARBA00001917"/>
    </source>
</evidence>
<proteinExistence type="predicted"/>
<dbReference type="RefSeq" id="WP_370878146.1">
    <property type="nucleotide sequence ID" value="NZ_JAUSWH010000029.1"/>
</dbReference>
<dbReference type="Pfam" id="PF01070">
    <property type="entry name" value="FMN_dh"/>
    <property type="match status" value="1"/>
</dbReference>
<gene>
    <name evidence="3" type="ORF">QO005_004671</name>
</gene>